<dbReference type="AlphaFoldDB" id="A0A5B7K9F7"/>
<gene>
    <name evidence="2" type="ORF">E2C01_099370</name>
</gene>
<protein>
    <submittedName>
        <fullName evidence="2">Uncharacterized protein</fullName>
    </submittedName>
</protein>
<feature type="region of interest" description="Disordered" evidence="1">
    <location>
        <begin position="18"/>
        <end position="41"/>
    </location>
</feature>
<feature type="region of interest" description="Disordered" evidence="1">
    <location>
        <begin position="58"/>
        <end position="78"/>
    </location>
</feature>
<accession>A0A5B7K9F7</accession>
<evidence type="ECO:0000313" key="2">
    <source>
        <dbReference type="EMBL" id="MPD03720.1"/>
    </source>
</evidence>
<keyword evidence="3" id="KW-1185">Reference proteome</keyword>
<evidence type="ECO:0000256" key="1">
    <source>
        <dbReference type="SAM" id="MobiDB-lite"/>
    </source>
</evidence>
<reference evidence="2 3" key="1">
    <citation type="submission" date="2019-05" db="EMBL/GenBank/DDBJ databases">
        <title>Another draft genome of Portunus trituberculatus and its Hox gene families provides insights of decapod evolution.</title>
        <authorList>
            <person name="Jeong J.-H."/>
            <person name="Song I."/>
            <person name="Kim S."/>
            <person name="Choi T."/>
            <person name="Kim D."/>
            <person name="Ryu S."/>
            <person name="Kim W."/>
        </authorList>
    </citation>
    <scope>NUCLEOTIDE SEQUENCE [LARGE SCALE GENOMIC DNA]</scope>
    <source>
        <tissue evidence="2">Muscle</tissue>
    </source>
</reference>
<dbReference type="Proteomes" id="UP000324222">
    <property type="component" value="Unassembled WGS sequence"/>
</dbReference>
<name>A0A5B7K9F7_PORTR</name>
<feature type="compositionally biased region" description="Low complexity" evidence="1">
    <location>
        <begin position="68"/>
        <end position="78"/>
    </location>
</feature>
<organism evidence="2 3">
    <name type="scientific">Portunus trituberculatus</name>
    <name type="common">Swimming crab</name>
    <name type="synonym">Neptunus trituberculatus</name>
    <dbReference type="NCBI Taxonomy" id="210409"/>
    <lineage>
        <taxon>Eukaryota</taxon>
        <taxon>Metazoa</taxon>
        <taxon>Ecdysozoa</taxon>
        <taxon>Arthropoda</taxon>
        <taxon>Crustacea</taxon>
        <taxon>Multicrustacea</taxon>
        <taxon>Malacostraca</taxon>
        <taxon>Eumalacostraca</taxon>
        <taxon>Eucarida</taxon>
        <taxon>Decapoda</taxon>
        <taxon>Pleocyemata</taxon>
        <taxon>Brachyura</taxon>
        <taxon>Eubrachyura</taxon>
        <taxon>Portunoidea</taxon>
        <taxon>Portunidae</taxon>
        <taxon>Portuninae</taxon>
        <taxon>Portunus</taxon>
    </lineage>
</organism>
<dbReference type="EMBL" id="VSRR010137537">
    <property type="protein sequence ID" value="MPD03720.1"/>
    <property type="molecule type" value="Genomic_DNA"/>
</dbReference>
<evidence type="ECO:0000313" key="3">
    <source>
        <dbReference type="Proteomes" id="UP000324222"/>
    </source>
</evidence>
<proteinExistence type="predicted"/>
<sequence length="78" mass="8147">MAVAYEYTSVWRRRASTGGADRLLNPWPGSGGQRTPTEGWDSGSCFPRPRCRCAAAATTTATERDADPACAAAGPASV</sequence>
<comment type="caution">
    <text evidence="2">The sequence shown here is derived from an EMBL/GenBank/DDBJ whole genome shotgun (WGS) entry which is preliminary data.</text>
</comment>